<dbReference type="InterPro" id="IPR027417">
    <property type="entry name" value="P-loop_NTPase"/>
</dbReference>
<feature type="region of interest" description="Disordered" evidence="2">
    <location>
        <begin position="11"/>
        <end position="30"/>
    </location>
</feature>
<accession>M7STG3</accession>
<dbReference type="PANTHER" id="PTHR45865:SF1">
    <property type="entry name" value="E3 UBIQUITIN-PROTEIN LIGASE SHPRH"/>
    <property type="match status" value="1"/>
</dbReference>
<dbReference type="EMBL" id="KB706013">
    <property type="protein sequence ID" value="EMR69814.1"/>
    <property type="molecule type" value="Genomic_DNA"/>
</dbReference>
<keyword evidence="5" id="KW-1185">Reference proteome</keyword>
<gene>
    <name evidence="4" type="ORF">UCREL1_3157</name>
</gene>
<dbReference type="SUPFAM" id="SSF52540">
    <property type="entry name" value="P-loop containing nucleoside triphosphate hydrolases"/>
    <property type="match status" value="1"/>
</dbReference>
<evidence type="ECO:0000313" key="4">
    <source>
        <dbReference type="EMBL" id="EMR69814.1"/>
    </source>
</evidence>
<dbReference type="STRING" id="1287681.M7STG3"/>
<feature type="compositionally biased region" description="Low complexity" evidence="2">
    <location>
        <begin position="326"/>
        <end position="336"/>
    </location>
</feature>
<dbReference type="GO" id="GO:0061630">
    <property type="term" value="F:ubiquitin protein ligase activity"/>
    <property type="evidence" value="ECO:0007669"/>
    <property type="project" value="TreeGrafter"/>
</dbReference>
<dbReference type="eggNOG" id="KOG0298">
    <property type="taxonomic scope" value="Eukaryota"/>
</dbReference>
<dbReference type="PANTHER" id="PTHR45865">
    <property type="entry name" value="E3 UBIQUITIN-PROTEIN LIGASE SHPRH FAMILY MEMBER"/>
    <property type="match status" value="1"/>
</dbReference>
<protein>
    <submittedName>
        <fullName evidence="4">Putative e3 ubiquitin-protein ligase shprh protein</fullName>
    </submittedName>
</protein>
<proteinExistence type="predicted"/>
<reference evidence="5" key="1">
    <citation type="journal article" date="2013" name="Genome Announc.">
        <title>Draft genome sequence of the grapevine dieback fungus Eutypa lata UCR-EL1.</title>
        <authorList>
            <person name="Blanco-Ulate B."/>
            <person name="Rolshausen P.E."/>
            <person name="Cantu D."/>
        </authorList>
    </citation>
    <scope>NUCLEOTIDE SEQUENCE [LARGE SCALE GENOMIC DNA]</scope>
    <source>
        <strain evidence="5">UCR-EL1</strain>
    </source>
</reference>
<evidence type="ECO:0000256" key="2">
    <source>
        <dbReference type="SAM" id="MobiDB-lite"/>
    </source>
</evidence>
<evidence type="ECO:0000259" key="3">
    <source>
        <dbReference type="PROSITE" id="PS51194"/>
    </source>
</evidence>
<dbReference type="InterPro" id="IPR001650">
    <property type="entry name" value="Helicase_C-like"/>
</dbReference>
<dbReference type="GO" id="GO:0000209">
    <property type="term" value="P:protein polyubiquitination"/>
    <property type="evidence" value="ECO:0007669"/>
    <property type="project" value="TreeGrafter"/>
</dbReference>
<dbReference type="OMA" id="NNDIWEC"/>
<dbReference type="InterPro" id="IPR052583">
    <property type="entry name" value="ATP-helicase/E3_Ub-Ligase"/>
</dbReference>
<name>M7STG3_EUTLA</name>
<dbReference type="InterPro" id="IPR049730">
    <property type="entry name" value="SNF2/RAD54-like_C"/>
</dbReference>
<organism evidence="4 5">
    <name type="scientific">Eutypa lata (strain UCR-EL1)</name>
    <name type="common">Grapevine dieback disease fungus</name>
    <name type="synonym">Eutypa armeniacae</name>
    <dbReference type="NCBI Taxonomy" id="1287681"/>
    <lineage>
        <taxon>Eukaryota</taxon>
        <taxon>Fungi</taxon>
        <taxon>Dikarya</taxon>
        <taxon>Ascomycota</taxon>
        <taxon>Pezizomycotina</taxon>
        <taxon>Sordariomycetes</taxon>
        <taxon>Xylariomycetidae</taxon>
        <taxon>Xylariales</taxon>
        <taxon>Diatrypaceae</taxon>
        <taxon>Eutypa</taxon>
    </lineage>
</organism>
<dbReference type="GO" id="GO:0016787">
    <property type="term" value="F:hydrolase activity"/>
    <property type="evidence" value="ECO:0007669"/>
    <property type="project" value="UniProtKB-KW"/>
</dbReference>
<dbReference type="CDD" id="cd18793">
    <property type="entry name" value="SF2_C_SNF"/>
    <property type="match status" value="1"/>
</dbReference>
<dbReference type="FunFam" id="3.40.50.300:FF:001870">
    <property type="entry name" value="SNF2 family helicase/ATPase, putative"/>
    <property type="match status" value="1"/>
</dbReference>
<feature type="compositionally biased region" description="Low complexity" evidence="2">
    <location>
        <begin position="208"/>
        <end position="221"/>
    </location>
</feature>
<feature type="region of interest" description="Disordered" evidence="2">
    <location>
        <begin position="307"/>
        <end position="336"/>
    </location>
</feature>
<evidence type="ECO:0000313" key="5">
    <source>
        <dbReference type="Proteomes" id="UP000012174"/>
    </source>
</evidence>
<dbReference type="Gene3D" id="3.40.50.300">
    <property type="entry name" value="P-loop containing nucleotide triphosphate hydrolases"/>
    <property type="match status" value="1"/>
</dbReference>
<feature type="compositionally biased region" description="Polar residues" evidence="2">
    <location>
        <begin position="17"/>
        <end position="30"/>
    </location>
</feature>
<dbReference type="GO" id="GO:0005634">
    <property type="term" value="C:nucleus"/>
    <property type="evidence" value="ECO:0007669"/>
    <property type="project" value="TreeGrafter"/>
</dbReference>
<keyword evidence="1" id="KW-0378">Hydrolase</keyword>
<sequence length="336" mass="36982">MLHDITLKKQGLKVHQEQSNVPKEPNSPQKIKNTGIYSEFSDDKLAAIKNIQLDGPSFATKIDTLIKHLLWLREEDPGAKSIVFSQFREFLDVLGRAFDRYRIGFTSFDQKNGISKFKEEPGIECFLMDARAHASGLNLVNASHVFLCEPLLNTALELQAIARVDRIGQEHETTVWLYLVEGTVEESIYNLSVKRRLEHMGKTDKGKSTLPSSSSGGSTPLEISDLNLEAANSLELQQAALSKMMSKDKQLGEEVDNNDIWECLFGHVKESSSGLSGSNAAGAAAVKATGDERFNDPTVMGFLAAQAAQEREDAEIEEARRQLRNSGSSGFSASCS</sequence>
<dbReference type="Proteomes" id="UP000012174">
    <property type="component" value="Unassembled WGS sequence"/>
</dbReference>
<dbReference type="OrthoDB" id="5330228at2759"/>
<dbReference type="GO" id="GO:0006974">
    <property type="term" value="P:DNA damage response"/>
    <property type="evidence" value="ECO:0007669"/>
    <property type="project" value="TreeGrafter"/>
</dbReference>
<dbReference type="AlphaFoldDB" id="M7STG3"/>
<dbReference type="Pfam" id="PF00271">
    <property type="entry name" value="Helicase_C"/>
    <property type="match status" value="1"/>
</dbReference>
<feature type="region of interest" description="Disordered" evidence="2">
    <location>
        <begin position="200"/>
        <end position="222"/>
    </location>
</feature>
<dbReference type="KEGG" id="ela:UCREL1_3157"/>
<feature type="domain" description="Helicase C-terminal" evidence="3">
    <location>
        <begin position="64"/>
        <end position="227"/>
    </location>
</feature>
<dbReference type="PROSITE" id="PS51194">
    <property type="entry name" value="HELICASE_CTER"/>
    <property type="match status" value="1"/>
</dbReference>
<evidence type="ECO:0000256" key="1">
    <source>
        <dbReference type="ARBA" id="ARBA00022801"/>
    </source>
</evidence>
<dbReference type="HOGENOM" id="CLU_834683_0_0_1"/>